<dbReference type="Proteomes" id="UP001062846">
    <property type="component" value="Chromosome 13"/>
</dbReference>
<dbReference type="EMBL" id="CM046400">
    <property type="protein sequence ID" value="KAI8524777.1"/>
    <property type="molecule type" value="Genomic_DNA"/>
</dbReference>
<reference evidence="1" key="1">
    <citation type="submission" date="2022-02" db="EMBL/GenBank/DDBJ databases">
        <title>Plant Genome Project.</title>
        <authorList>
            <person name="Zhang R.-G."/>
        </authorList>
    </citation>
    <scope>NUCLEOTIDE SEQUENCE</scope>
    <source>
        <strain evidence="1">AT1</strain>
    </source>
</reference>
<accession>A0ACC0L8W3</accession>
<evidence type="ECO:0000313" key="1">
    <source>
        <dbReference type="EMBL" id="KAI8524777.1"/>
    </source>
</evidence>
<proteinExistence type="predicted"/>
<protein>
    <submittedName>
        <fullName evidence="1">Uncharacterized protein</fullName>
    </submittedName>
</protein>
<sequence>MSKKGFPGSRTGLEAGSEGDSVKDNAIVAGCDLAAAGIGKILVAWWLGMEVASRKFVLSLGKDLRGMASLSMTWRYGRDTCWGPIGAPSWPVLGPGAL</sequence>
<gene>
    <name evidence="1" type="ORF">RHMOL_Rhmol13G0175500</name>
</gene>
<name>A0ACC0L8W3_RHOML</name>
<evidence type="ECO:0000313" key="2">
    <source>
        <dbReference type="Proteomes" id="UP001062846"/>
    </source>
</evidence>
<keyword evidence="2" id="KW-1185">Reference proteome</keyword>
<organism evidence="1 2">
    <name type="scientific">Rhododendron molle</name>
    <name type="common">Chinese azalea</name>
    <name type="synonym">Azalea mollis</name>
    <dbReference type="NCBI Taxonomy" id="49168"/>
    <lineage>
        <taxon>Eukaryota</taxon>
        <taxon>Viridiplantae</taxon>
        <taxon>Streptophyta</taxon>
        <taxon>Embryophyta</taxon>
        <taxon>Tracheophyta</taxon>
        <taxon>Spermatophyta</taxon>
        <taxon>Magnoliopsida</taxon>
        <taxon>eudicotyledons</taxon>
        <taxon>Gunneridae</taxon>
        <taxon>Pentapetalae</taxon>
        <taxon>asterids</taxon>
        <taxon>Ericales</taxon>
        <taxon>Ericaceae</taxon>
        <taxon>Ericoideae</taxon>
        <taxon>Rhodoreae</taxon>
        <taxon>Rhododendron</taxon>
    </lineage>
</organism>
<comment type="caution">
    <text evidence="1">The sequence shown here is derived from an EMBL/GenBank/DDBJ whole genome shotgun (WGS) entry which is preliminary data.</text>
</comment>